<dbReference type="Pfam" id="PF02518">
    <property type="entry name" value="HATPase_c"/>
    <property type="match status" value="1"/>
</dbReference>
<evidence type="ECO:0000256" key="1">
    <source>
        <dbReference type="ARBA" id="ARBA00000085"/>
    </source>
</evidence>
<dbReference type="PANTHER" id="PTHR43065">
    <property type="entry name" value="SENSOR HISTIDINE KINASE"/>
    <property type="match status" value="1"/>
</dbReference>
<dbReference type="GO" id="GO:0005524">
    <property type="term" value="F:ATP binding"/>
    <property type="evidence" value="ECO:0007669"/>
    <property type="project" value="UniProtKB-KW"/>
</dbReference>
<feature type="coiled-coil region" evidence="3">
    <location>
        <begin position="391"/>
        <end position="432"/>
    </location>
</feature>
<keyword evidence="7" id="KW-1185">Reference proteome</keyword>
<feature type="domain" description="Histidine kinase" evidence="5">
    <location>
        <begin position="441"/>
        <end position="671"/>
    </location>
</feature>
<keyword evidence="3" id="KW-0175">Coiled coil</keyword>
<dbReference type="PRINTS" id="PR00344">
    <property type="entry name" value="BCTRLSENSOR"/>
</dbReference>
<evidence type="ECO:0000256" key="4">
    <source>
        <dbReference type="SAM" id="Phobius"/>
    </source>
</evidence>
<dbReference type="EC" id="2.7.13.3" evidence="2"/>
<dbReference type="InterPro" id="IPR036890">
    <property type="entry name" value="HATPase_C_sf"/>
</dbReference>
<dbReference type="Gene3D" id="6.10.340.10">
    <property type="match status" value="1"/>
</dbReference>
<dbReference type="PANTHER" id="PTHR43065:SF47">
    <property type="match status" value="1"/>
</dbReference>
<dbReference type="InterPro" id="IPR004358">
    <property type="entry name" value="Sig_transdc_His_kin-like_C"/>
</dbReference>
<dbReference type="SUPFAM" id="SSF55874">
    <property type="entry name" value="ATPase domain of HSP90 chaperone/DNA topoisomerase II/histidine kinase"/>
    <property type="match status" value="1"/>
</dbReference>
<comment type="caution">
    <text evidence="6">The sequence shown here is derived from an EMBL/GenBank/DDBJ whole genome shotgun (WGS) entry which is preliminary data.</text>
</comment>
<dbReference type="InterPro" id="IPR005467">
    <property type="entry name" value="His_kinase_dom"/>
</dbReference>
<protein>
    <recommendedName>
        <fullName evidence="2">histidine kinase</fullName>
        <ecNumber evidence="2">2.7.13.3</ecNumber>
    </recommendedName>
</protein>
<keyword evidence="4" id="KW-0812">Transmembrane</keyword>
<sequence>MARKSILTQLNKVFISITLLVILIASIFAFTSQKMLLTSNAILHADLPLEIAITSMNSTLKGMQTNAALYLLGYEDQKQQYQVNLSILQSIKDNISQQKLLTNDEQVTAFNHVNQLSNTLNNLYQTLIFNTYNPVDERAAKNIATNLLETTATPLEKILDLRAKDEIKGSQESSDEDELRHDDIPAIEYYLRLVDDAGDMQNALTRYLLNDKNAQQEFDENAQEFVKWLKLLEPLEQDDDEIADIAYIKQLFKQLLDDGHRLFKLYNPESLSSATHAFHKMKQTQIADIEQQMTLLINSTSNQVINQLEDLKSTNVGSIILLALCAMITIILLISLSFYTKRTIYLPIEKLAKSVDALRLGERNIQFIHNDDELGDVFNNVEKFQQDLRQLDELQHNETQYKQQLELERDKLQQALNTLQQAQKKLINSEKMAALGALVAGIAHEINTPIGIAVTISSTFESRVKEFVTQAKTGQLNLSDLEMFEQESLEGLVIMQRALNRAAELIHSFKQVAIDQSSDKRRTFLLDDMLNEVFNTLKHQIKRSTYTISIDCPSDIMMDSFPGPFGQVITNLFNNAIIHGFDGAKNGDINVKVNLEQNDRIKLQFSDNGVGIPASHIDKIFDPFFTTKLGQGGSGLGMNIVYNIVNNILGGDISVASHNGTTFTLIIPISAPK</sequence>
<dbReference type="GO" id="GO:0004673">
    <property type="term" value="F:protein histidine kinase activity"/>
    <property type="evidence" value="ECO:0007669"/>
    <property type="project" value="UniProtKB-EC"/>
</dbReference>
<gene>
    <name evidence="6" type="ORF">NE535_01645</name>
</gene>
<evidence type="ECO:0000259" key="5">
    <source>
        <dbReference type="PROSITE" id="PS50109"/>
    </source>
</evidence>
<evidence type="ECO:0000313" key="6">
    <source>
        <dbReference type="EMBL" id="MCT7940508.1"/>
    </source>
</evidence>
<evidence type="ECO:0000256" key="3">
    <source>
        <dbReference type="SAM" id="Coils"/>
    </source>
</evidence>
<dbReference type="Gene3D" id="3.30.565.10">
    <property type="entry name" value="Histidine kinase-like ATPase, C-terminal domain"/>
    <property type="match status" value="1"/>
</dbReference>
<dbReference type="EMBL" id="JAMTCD010000002">
    <property type="protein sequence ID" value="MCT7940508.1"/>
    <property type="molecule type" value="Genomic_DNA"/>
</dbReference>
<reference evidence="6" key="1">
    <citation type="journal article" date="2023" name="Int. J. Syst. Evol. Microbiol.">
        <title>&lt;i&gt;Shewanella septentrionalis&lt;/i&gt; sp. nov. and &lt;i&gt;Shewanella holmiensis&lt;/i&gt; sp. nov., isolated from Baltic Sea water and sediments.</title>
        <authorList>
            <person name="Martin-Rodriguez A.J."/>
            <person name="Thorell K."/>
            <person name="Joffre E."/>
            <person name="Jensie-Markopoulos S."/>
            <person name="Moore E.R.B."/>
            <person name="Sjoling A."/>
        </authorList>
    </citation>
    <scope>NUCLEOTIDE SEQUENCE</scope>
    <source>
        <strain evidence="6">SP1S2-7</strain>
    </source>
</reference>
<keyword evidence="6" id="KW-0547">Nucleotide-binding</keyword>
<keyword evidence="4" id="KW-1133">Transmembrane helix</keyword>
<evidence type="ECO:0000313" key="7">
    <source>
        <dbReference type="Proteomes" id="UP001155546"/>
    </source>
</evidence>
<dbReference type="AlphaFoldDB" id="A0A9X2WJQ5"/>
<dbReference type="InterPro" id="IPR003594">
    <property type="entry name" value="HATPase_dom"/>
</dbReference>
<keyword evidence="6" id="KW-0067">ATP-binding</keyword>
<dbReference type="RefSeq" id="WP_261296961.1">
    <property type="nucleotide sequence ID" value="NZ_JAMTCD010000002.1"/>
</dbReference>
<feature type="transmembrane region" description="Helical" evidence="4">
    <location>
        <begin position="316"/>
        <end position="339"/>
    </location>
</feature>
<dbReference type="PROSITE" id="PS50109">
    <property type="entry name" value="HIS_KIN"/>
    <property type="match status" value="1"/>
</dbReference>
<organism evidence="6 7">
    <name type="scientific">Shewanella holmiensis</name>
    <dbReference type="NCBI Taxonomy" id="2952222"/>
    <lineage>
        <taxon>Bacteria</taxon>
        <taxon>Pseudomonadati</taxon>
        <taxon>Pseudomonadota</taxon>
        <taxon>Gammaproteobacteria</taxon>
        <taxon>Alteromonadales</taxon>
        <taxon>Shewanellaceae</taxon>
        <taxon>Shewanella</taxon>
    </lineage>
</organism>
<dbReference type="Proteomes" id="UP001155546">
    <property type="component" value="Unassembled WGS sequence"/>
</dbReference>
<proteinExistence type="predicted"/>
<dbReference type="SMART" id="SM00387">
    <property type="entry name" value="HATPase_c"/>
    <property type="match status" value="1"/>
</dbReference>
<accession>A0A9X2WJQ5</accession>
<evidence type="ECO:0000256" key="2">
    <source>
        <dbReference type="ARBA" id="ARBA00012438"/>
    </source>
</evidence>
<dbReference type="Gene3D" id="1.10.287.130">
    <property type="match status" value="1"/>
</dbReference>
<keyword evidence="4" id="KW-0472">Membrane</keyword>
<name>A0A9X2WJQ5_9GAMM</name>
<comment type="catalytic activity">
    <reaction evidence="1">
        <text>ATP + protein L-histidine = ADP + protein N-phospho-L-histidine.</text>
        <dbReference type="EC" id="2.7.13.3"/>
    </reaction>
</comment>